<dbReference type="Proteomes" id="UP000008291">
    <property type="component" value="Chromosome"/>
</dbReference>
<accession>Q3SIY7</accession>
<evidence type="ECO:0000313" key="2">
    <source>
        <dbReference type="Proteomes" id="UP000008291"/>
    </source>
</evidence>
<dbReference type="HOGENOM" id="CLU_1124122_0_0_4"/>
<dbReference type="EMBL" id="CP000116">
    <property type="protein sequence ID" value="AAZ97388.1"/>
    <property type="molecule type" value="Genomic_DNA"/>
</dbReference>
<dbReference type="STRING" id="292415.Tbd_1435"/>
<dbReference type="OrthoDB" id="9178860at2"/>
<keyword evidence="2" id="KW-1185">Reference proteome</keyword>
<dbReference type="KEGG" id="tbd:Tbd_1435"/>
<sequence length="247" mass="26025">MSRWSAERLRIGLSPGEAALRRGAQTLRLRAAERGPGALLAPLAEALADPAWQGGPVDVVLSQHFVRHVTTPPPLAALARDEAHALVSAGFEDIYGEEAAAWTVAVHDQPPHHGLVGAAVDTAFVQRLDALLAAQGFRASTIRPLCAVAAPRLPRKFNGWWALIEPGWMSLFRLRRGIWEATAAQPVDTAWPEALTEFTARDADSAAPPAVCVQPVGVGAVAAASNAAWQVLAHDDAAYGALALAGI</sequence>
<gene>
    <name evidence="1" type="ordered locus">Tbd_1435</name>
</gene>
<dbReference type="AlphaFoldDB" id="Q3SIY7"/>
<protein>
    <submittedName>
        <fullName evidence="1">Uncharacterized protein</fullName>
    </submittedName>
</protein>
<dbReference type="RefSeq" id="WP_011311947.1">
    <property type="nucleotide sequence ID" value="NC_007404.1"/>
</dbReference>
<name>Q3SIY7_THIDA</name>
<organism evidence="1 2">
    <name type="scientific">Thiobacillus denitrificans (strain ATCC 25259 / T1)</name>
    <dbReference type="NCBI Taxonomy" id="292415"/>
    <lineage>
        <taxon>Bacteria</taxon>
        <taxon>Pseudomonadati</taxon>
        <taxon>Pseudomonadota</taxon>
        <taxon>Betaproteobacteria</taxon>
        <taxon>Nitrosomonadales</taxon>
        <taxon>Thiobacillaceae</taxon>
        <taxon>Thiobacillus</taxon>
    </lineage>
</organism>
<evidence type="ECO:0000313" key="1">
    <source>
        <dbReference type="EMBL" id="AAZ97388.1"/>
    </source>
</evidence>
<reference evidence="1 2" key="1">
    <citation type="journal article" date="2006" name="J. Bacteriol.">
        <title>The genome sequence of the obligately chemolithoautotrophic, facultatively anaerobic bacterium Thiobacillus denitrificans.</title>
        <authorList>
            <person name="Beller H.R."/>
            <person name="Chain P.S."/>
            <person name="Letain T.E."/>
            <person name="Chakicherla A."/>
            <person name="Larimer F.W."/>
            <person name="Richardson P.M."/>
            <person name="Coleman M.A."/>
            <person name="Wood A.P."/>
            <person name="Kelly D.P."/>
        </authorList>
    </citation>
    <scope>NUCLEOTIDE SEQUENCE [LARGE SCALE GENOMIC DNA]</scope>
    <source>
        <strain evidence="1 2">ATCC 25259</strain>
    </source>
</reference>
<proteinExistence type="predicted"/>